<comment type="subcellular location">
    <subcellularLocation>
        <location evidence="1">Membrane</location>
        <topology evidence="1">Multi-pass membrane protein</topology>
    </subcellularLocation>
</comment>
<evidence type="ECO:0000256" key="1">
    <source>
        <dbReference type="ARBA" id="ARBA00004141"/>
    </source>
</evidence>
<feature type="domain" description="Phosphatidic acid phosphatase type 2/haloperoxidase" evidence="7">
    <location>
        <begin position="150"/>
        <end position="296"/>
    </location>
</feature>
<keyword evidence="5 6" id="KW-0472">Membrane</keyword>
<evidence type="ECO:0000256" key="2">
    <source>
        <dbReference type="ARBA" id="ARBA00008816"/>
    </source>
</evidence>
<dbReference type="GO" id="GO:0007165">
    <property type="term" value="P:signal transduction"/>
    <property type="evidence" value="ECO:0007669"/>
    <property type="project" value="TreeGrafter"/>
</dbReference>
<dbReference type="PANTHER" id="PTHR10165">
    <property type="entry name" value="LIPID PHOSPHATE PHOSPHATASE"/>
    <property type="match status" value="1"/>
</dbReference>
<dbReference type="InterPro" id="IPR043216">
    <property type="entry name" value="PAP-like"/>
</dbReference>
<name>A0A6J1N196_BICAN</name>
<dbReference type="PANTHER" id="PTHR10165:SF103">
    <property type="entry name" value="PHOSPHOLIPID PHOSPHATASE HOMOLOG 1.2 HOMOLOG"/>
    <property type="match status" value="1"/>
</dbReference>
<feature type="transmembrane region" description="Helical" evidence="6">
    <location>
        <begin position="277"/>
        <end position="300"/>
    </location>
</feature>
<dbReference type="GO" id="GO:0006644">
    <property type="term" value="P:phospholipid metabolic process"/>
    <property type="evidence" value="ECO:0007669"/>
    <property type="project" value="InterPro"/>
</dbReference>
<evidence type="ECO:0000256" key="6">
    <source>
        <dbReference type="SAM" id="Phobius"/>
    </source>
</evidence>
<feature type="transmembrane region" description="Helical" evidence="6">
    <location>
        <begin position="108"/>
        <end position="129"/>
    </location>
</feature>
<dbReference type="Pfam" id="PF01569">
    <property type="entry name" value="PAP2"/>
    <property type="match status" value="1"/>
</dbReference>
<dbReference type="GO" id="GO:0005886">
    <property type="term" value="C:plasma membrane"/>
    <property type="evidence" value="ECO:0007669"/>
    <property type="project" value="TreeGrafter"/>
</dbReference>
<keyword evidence="3 6" id="KW-0812">Transmembrane</keyword>
<dbReference type="KEGG" id="bany:112047669"/>
<evidence type="ECO:0000313" key="9">
    <source>
        <dbReference type="RefSeq" id="XP_023940629.1"/>
    </source>
</evidence>
<dbReference type="GO" id="GO:0046839">
    <property type="term" value="P:phospholipid dephosphorylation"/>
    <property type="evidence" value="ECO:0007669"/>
    <property type="project" value="TreeGrafter"/>
</dbReference>
<dbReference type="SMART" id="SM00014">
    <property type="entry name" value="acidPPc"/>
    <property type="match status" value="1"/>
</dbReference>
<comment type="similarity">
    <text evidence="2">Belongs to the PA-phosphatase related phosphoesterase family.</text>
</comment>
<dbReference type="OrthoDB" id="8907274at2759"/>
<dbReference type="SUPFAM" id="SSF48317">
    <property type="entry name" value="Acid phosphatase/Vanadium-dependent haloperoxidase"/>
    <property type="match status" value="1"/>
</dbReference>
<dbReference type="Gene3D" id="1.20.144.10">
    <property type="entry name" value="Phosphatidic acid phosphatase type 2/haloperoxidase"/>
    <property type="match status" value="1"/>
</dbReference>
<dbReference type="AlphaFoldDB" id="A0A6J1N196"/>
<organism evidence="8 9">
    <name type="scientific">Bicyclus anynana</name>
    <name type="common">Squinting bush brown butterfly</name>
    <dbReference type="NCBI Taxonomy" id="110368"/>
    <lineage>
        <taxon>Eukaryota</taxon>
        <taxon>Metazoa</taxon>
        <taxon>Ecdysozoa</taxon>
        <taxon>Arthropoda</taxon>
        <taxon>Hexapoda</taxon>
        <taxon>Insecta</taxon>
        <taxon>Pterygota</taxon>
        <taxon>Neoptera</taxon>
        <taxon>Endopterygota</taxon>
        <taxon>Lepidoptera</taxon>
        <taxon>Glossata</taxon>
        <taxon>Ditrysia</taxon>
        <taxon>Papilionoidea</taxon>
        <taxon>Nymphalidae</taxon>
        <taxon>Satyrinae</taxon>
        <taxon>Satyrini</taxon>
        <taxon>Mycalesina</taxon>
        <taxon>Bicyclus</taxon>
    </lineage>
</organism>
<feature type="transmembrane region" description="Helical" evidence="6">
    <location>
        <begin position="249"/>
        <end position="271"/>
    </location>
</feature>
<reference evidence="9" key="1">
    <citation type="submission" date="2025-08" db="UniProtKB">
        <authorList>
            <consortium name="RefSeq"/>
        </authorList>
    </citation>
    <scope>IDENTIFICATION</scope>
</reference>
<keyword evidence="8" id="KW-1185">Reference proteome</keyword>
<dbReference type="RefSeq" id="XP_023940629.1">
    <property type="nucleotide sequence ID" value="XM_024084861.2"/>
</dbReference>
<sequence length="337" mass="38409">MGALDCVSKCNTVKPTVSTEVFTVNMNSQTSLNEPRKDVESQLIHEQTNQTTHRLRWFLGVDIPLLLIVLLLIGLFELGVIPHYKNGFFCNDPALSFPFRGDTVSTEVIVSTIILLPFAVIFITELILIESACEMRTKLKYVSRRTAILYRNYVYGMFFNLMTVEVMKGITGSPRPTFFDICEPDTLKTCNGSEYVSTFECTSTRFAKWYQTDSYHSFPSGHTSLSVYCGFFMAWYLQQRAFNWRHRTVFLVPLVQLICISYAAICSLTRITDHRHHWWDVLVGAGIGVGTLLFTVLVLCNNFKRRPHKALESNPMTDSQHTVRTLVFDAPQPSSPL</sequence>
<accession>A0A6J1N196</accession>
<feature type="transmembrane region" description="Helical" evidence="6">
    <location>
        <begin position="218"/>
        <end position="237"/>
    </location>
</feature>
<gene>
    <name evidence="9" type="primary">LOC112047669</name>
</gene>
<dbReference type="InterPro" id="IPR036938">
    <property type="entry name" value="PAP2/HPO_sf"/>
</dbReference>
<evidence type="ECO:0000259" key="7">
    <source>
        <dbReference type="SMART" id="SM00014"/>
    </source>
</evidence>
<evidence type="ECO:0000313" key="8">
    <source>
        <dbReference type="Proteomes" id="UP001652582"/>
    </source>
</evidence>
<proteinExistence type="inferred from homology"/>
<keyword evidence="4 6" id="KW-1133">Transmembrane helix</keyword>
<dbReference type="Proteomes" id="UP001652582">
    <property type="component" value="Chromosome 20"/>
</dbReference>
<evidence type="ECO:0000256" key="4">
    <source>
        <dbReference type="ARBA" id="ARBA00022989"/>
    </source>
</evidence>
<evidence type="ECO:0000256" key="5">
    <source>
        <dbReference type="ARBA" id="ARBA00023136"/>
    </source>
</evidence>
<protein>
    <submittedName>
        <fullName evidence="9">Phospholipid phosphatase 2 isoform X1</fullName>
    </submittedName>
</protein>
<dbReference type="GeneID" id="112047669"/>
<dbReference type="InterPro" id="IPR000326">
    <property type="entry name" value="PAP2/HPO"/>
</dbReference>
<evidence type="ECO:0000256" key="3">
    <source>
        <dbReference type="ARBA" id="ARBA00022692"/>
    </source>
</evidence>
<feature type="transmembrane region" description="Helical" evidence="6">
    <location>
        <begin position="150"/>
        <end position="170"/>
    </location>
</feature>
<feature type="transmembrane region" description="Helical" evidence="6">
    <location>
        <begin position="57"/>
        <end position="76"/>
    </location>
</feature>
<dbReference type="GO" id="GO:0008195">
    <property type="term" value="F:phosphatidate phosphatase activity"/>
    <property type="evidence" value="ECO:0007669"/>
    <property type="project" value="TreeGrafter"/>
</dbReference>